<dbReference type="PANTHER" id="PTHR43179:SF12">
    <property type="entry name" value="GALACTOFURANOSYLTRANSFERASE GLFT2"/>
    <property type="match status" value="1"/>
</dbReference>
<evidence type="ECO:0000259" key="4">
    <source>
        <dbReference type="Pfam" id="PF00535"/>
    </source>
</evidence>
<dbReference type="SUPFAM" id="SSF53448">
    <property type="entry name" value="Nucleotide-diphospho-sugar transferases"/>
    <property type="match status" value="1"/>
</dbReference>
<dbReference type="InterPro" id="IPR029044">
    <property type="entry name" value="Nucleotide-diphossugar_trans"/>
</dbReference>
<gene>
    <name evidence="5" type="ORF">V4839_12740</name>
</gene>
<dbReference type="EC" id="2.4.-.-" evidence="5"/>
<organism evidence="5 6">
    <name type="scientific">Lelliottia amnigena</name>
    <name type="common">Enterobacter amnigenus</name>
    <dbReference type="NCBI Taxonomy" id="61646"/>
    <lineage>
        <taxon>Bacteria</taxon>
        <taxon>Pseudomonadati</taxon>
        <taxon>Pseudomonadota</taxon>
        <taxon>Gammaproteobacteria</taxon>
        <taxon>Enterobacterales</taxon>
        <taxon>Enterobacteriaceae</taxon>
        <taxon>Lelliottia</taxon>
    </lineage>
</organism>
<evidence type="ECO:0000313" key="6">
    <source>
        <dbReference type="Proteomes" id="UP001335910"/>
    </source>
</evidence>
<keyword evidence="3 5" id="KW-0808">Transferase</keyword>
<dbReference type="Proteomes" id="UP001335910">
    <property type="component" value="Unassembled WGS sequence"/>
</dbReference>
<reference evidence="5 6" key="1">
    <citation type="submission" date="2023-10" db="EMBL/GenBank/DDBJ databases">
        <title>Wastewater isolates of ESBL- and carbapenemase-producing Gram-negative bacteria from New Zealand.</title>
        <authorList>
            <person name="Straub C."/>
            <person name="Weaver L."/>
            <person name="Cornelius A."/>
            <person name="Mcgill E."/>
            <person name="Dyet K."/>
            <person name="White L."/>
            <person name="Pattis I."/>
        </authorList>
    </citation>
    <scope>NUCLEOTIDE SEQUENCE [LARGE SCALE GENOMIC DNA]</scope>
    <source>
        <strain evidence="5 6">ESBL35</strain>
    </source>
</reference>
<sequence>MIRFTVVVVTYANRGHLLLKVLGAVVDAGCNHIIIIDNGSSDDSKLKIQNFITSNINLRIEVIINHKNEGSAIAFSQGMDIASNDENYNEFVLFLDDDNLPVKNSIQNALSLAYAEESKNTVYFLMREDRPHYQEYIKTLDANTLLGERNSFMGFTLKNYIHRYFKKLVPEKSVERHSCNSHAVPIPCGPYGGMLTRKSILKQNIRPMKEMILYFDDTKYTFDLAQAGVKLLLLPNLMIRDIDDSWSAKKTSKFSSPIFEAADFKMKYTFRNRVYFENNVLVTNKTAYVVNMSAYLAILFIKALISGNMKKYLKLIGYIRSGFNFGKE</sequence>
<dbReference type="EMBL" id="JAZKLI010000001">
    <property type="protein sequence ID" value="MEE9684335.1"/>
    <property type="molecule type" value="Genomic_DNA"/>
</dbReference>
<comment type="similarity">
    <text evidence="1">Belongs to the glycosyltransferase 2 family.</text>
</comment>
<dbReference type="Gene3D" id="3.90.550.10">
    <property type="entry name" value="Spore Coat Polysaccharide Biosynthesis Protein SpsA, Chain A"/>
    <property type="match status" value="1"/>
</dbReference>
<feature type="domain" description="Glycosyltransferase 2-like" evidence="4">
    <location>
        <begin position="6"/>
        <end position="129"/>
    </location>
</feature>
<evidence type="ECO:0000256" key="1">
    <source>
        <dbReference type="ARBA" id="ARBA00006739"/>
    </source>
</evidence>
<protein>
    <submittedName>
        <fullName evidence="5">Glycosyltransferase</fullName>
        <ecNumber evidence="5">2.4.-.-</ecNumber>
    </submittedName>
</protein>
<name>A0ABU7UEU6_LELAM</name>
<keyword evidence="2 5" id="KW-0328">Glycosyltransferase</keyword>
<evidence type="ECO:0000256" key="2">
    <source>
        <dbReference type="ARBA" id="ARBA00022676"/>
    </source>
</evidence>
<dbReference type="GO" id="GO:0016757">
    <property type="term" value="F:glycosyltransferase activity"/>
    <property type="evidence" value="ECO:0007669"/>
    <property type="project" value="UniProtKB-KW"/>
</dbReference>
<accession>A0ABU7UEU6</accession>
<evidence type="ECO:0000256" key="3">
    <source>
        <dbReference type="ARBA" id="ARBA00022679"/>
    </source>
</evidence>
<evidence type="ECO:0000313" key="5">
    <source>
        <dbReference type="EMBL" id="MEE9684335.1"/>
    </source>
</evidence>
<dbReference type="RefSeq" id="WP_331389855.1">
    <property type="nucleotide sequence ID" value="NZ_JAZKLB010000001.1"/>
</dbReference>
<dbReference type="Pfam" id="PF00535">
    <property type="entry name" value="Glycos_transf_2"/>
    <property type="match status" value="1"/>
</dbReference>
<dbReference type="PANTHER" id="PTHR43179">
    <property type="entry name" value="RHAMNOSYLTRANSFERASE WBBL"/>
    <property type="match status" value="1"/>
</dbReference>
<comment type="caution">
    <text evidence="5">The sequence shown here is derived from an EMBL/GenBank/DDBJ whole genome shotgun (WGS) entry which is preliminary data.</text>
</comment>
<keyword evidence="6" id="KW-1185">Reference proteome</keyword>
<dbReference type="InterPro" id="IPR001173">
    <property type="entry name" value="Glyco_trans_2-like"/>
</dbReference>
<proteinExistence type="inferred from homology"/>